<dbReference type="EMBL" id="JBBPBM010000052">
    <property type="protein sequence ID" value="KAK8518676.1"/>
    <property type="molecule type" value="Genomic_DNA"/>
</dbReference>
<accession>A0ABR2CGK8</accession>
<feature type="compositionally biased region" description="Basic and acidic residues" evidence="1">
    <location>
        <begin position="13"/>
        <end position="23"/>
    </location>
</feature>
<reference evidence="2 3" key="1">
    <citation type="journal article" date="2024" name="G3 (Bethesda)">
        <title>Genome assembly of Hibiscus sabdariffa L. provides insights into metabolisms of medicinal natural products.</title>
        <authorList>
            <person name="Kim T."/>
        </authorList>
    </citation>
    <scope>NUCLEOTIDE SEQUENCE [LARGE SCALE GENOMIC DNA]</scope>
    <source>
        <strain evidence="2">TK-2024</strain>
        <tissue evidence="2">Old leaves</tissue>
    </source>
</reference>
<organism evidence="2 3">
    <name type="scientific">Hibiscus sabdariffa</name>
    <name type="common">roselle</name>
    <dbReference type="NCBI Taxonomy" id="183260"/>
    <lineage>
        <taxon>Eukaryota</taxon>
        <taxon>Viridiplantae</taxon>
        <taxon>Streptophyta</taxon>
        <taxon>Embryophyta</taxon>
        <taxon>Tracheophyta</taxon>
        <taxon>Spermatophyta</taxon>
        <taxon>Magnoliopsida</taxon>
        <taxon>eudicotyledons</taxon>
        <taxon>Gunneridae</taxon>
        <taxon>Pentapetalae</taxon>
        <taxon>rosids</taxon>
        <taxon>malvids</taxon>
        <taxon>Malvales</taxon>
        <taxon>Malvaceae</taxon>
        <taxon>Malvoideae</taxon>
        <taxon>Hibiscus</taxon>
    </lineage>
</organism>
<evidence type="ECO:0000313" key="3">
    <source>
        <dbReference type="Proteomes" id="UP001472677"/>
    </source>
</evidence>
<name>A0ABR2CGK8_9ROSI</name>
<sequence>MPTSRVGNVRRARTSDAESMRGDIHRKKLSDQLNIPTIITIPEEDHVITDRPGNVRTKFIQIFLREHQSEEHRARWREGASLAICTSAGVI</sequence>
<keyword evidence="3" id="KW-1185">Reference proteome</keyword>
<feature type="region of interest" description="Disordered" evidence="1">
    <location>
        <begin position="1"/>
        <end position="25"/>
    </location>
</feature>
<protein>
    <submittedName>
        <fullName evidence="2">Uncharacterized protein</fullName>
    </submittedName>
</protein>
<comment type="caution">
    <text evidence="2">The sequence shown here is derived from an EMBL/GenBank/DDBJ whole genome shotgun (WGS) entry which is preliminary data.</text>
</comment>
<proteinExistence type="predicted"/>
<evidence type="ECO:0000256" key="1">
    <source>
        <dbReference type="SAM" id="MobiDB-lite"/>
    </source>
</evidence>
<dbReference type="Proteomes" id="UP001472677">
    <property type="component" value="Unassembled WGS sequence"/>
</dbReference>
<evidence type="ECO:0000313" key="2">
    <source>
        <dbReference type="EMBL" id="KAK8518676.1"/>
    </source>
</evidence>
<gene>
    <name evidence="2" type="ORF">V6N12_011922</name>
</gene>